<dbReference type="PANTHER" id="PTHR43751">
    <property type="entry name" value="SULFATASE"/>
    <property type="match status" value="1"/>
</dbReference>
<dbReference type="CDD" id="cd16148">
    <property type="entry name" value="sulfatase_like"/>
    <property type="match status" value="1"/>
</dbReference>
<dbReference type="Pfam" id="PF00884">
    <property type="entry name" value="Sulfatase"/>
    <property type="match status" value="1"/>
</dbReference>
<accession>A0A419F0T1</accession>
<dbReference type="InterPro" id="IPR000917">
    <property type="entry name" value="Sulfatase_N"/>
</dbReference>
<dbReference type="PANTHER" id="PTHR43751:SF3">
    <property type="entry name" value="SULFATASE N-TERMINAL DOMAIN-CONTAINING PROTEIN"/>
    <property type="match status" value="1"/>
</dbReference>
<reference evidence="2 3" key="1">
    <citation type="journal article" date="2017" name="ISME J.">
        <title>Energy and carbon metabolisms in a deep terrestrial subsurface fluid microbial community.</title>
        <authorList>
            <person name="Momper L."/>
            <person name="Jungbluth S.P."/>
            <person name="Lee M.D."/>
            <person name="Amend J.P."/>
        </authorList>
    </citation>
    <scope>NUCLEOTIDE SEQUENCE [LARGE SCALE GENOMIC DNA]</scope>
    <source>
        <strain evidence="2">SURF_17</strain>
    </source>
</reference>
<sequence>MNPYKSARISAIAILTALLLVIETPPFIKRAPVELNVILLTVDSLRPDHLGCYGYNRMTSPNIDAIAERGVLFRRAYSQSVWTIPGLMSVVTSLQPPVHKVDERGRMLDPDIVTIFDCFRDAPYTVPNICFLLTIPEFSSIRVGPVEEEYFSHEDGEELFRWLDENHNKRFFIWYHYRNVHLPYKPREVSQSGAIELLLEQNSLSPGIKAILSDAATVPMGTVTFEESDAPIIRELYDAEVRELDSFVGRLYARLQRHGLLQKTLLVITADHGEELLDHGFVGHASTMHSATMYDEVLRIPLIMSLADYLPNHLEIREQVQQIDIMPTVLDIVGIPIPPGVQGRNLAPLLFDVTKQSESSVPVFAETIYGGYQATEHMAKTRLRCIRTDAWKLIETESPEGKASELFDLLLDPRELKNVYRENLHAAAVLQTLLAEWQVQNRMRIQTLRRDVSALTSTVYRAECPQMLIPSDGAALRFRESGGLIHASWTGNPTATYIIEYDIGTGVHHLTGTFLTMGSERDFGPYSREMWSSLAVRNPWRIRISPDTHPRCWSEWIQFTFAP</sequence>
<dbReference type="Proteomes" id="UP000285961">
    <property type="component" value="Unassembled WGS sequence"/>
</dbReference>
<evidence type="ECO:0000259" key="1">
    <source>
        <dbReference type="Pfam" id="PF00884"/>
    </source>
</evidence>
<comment type="caution">
    <text evidence="2">The sequence shown here is derived from an EMBL/GenBank/DDBJ whole genome shotgun (WGS) entry which is preliminary data.</text>
</comment>
<gene>
    <name evidence="2" type="ORF">C4532_07535</name>
</gene>
<dbReference type="EMBL" id="QZKI01000060">
    <property type="protein sequence ID" value="RJP71367.1"/>
    <property type="molecule type" value="Genomic_DNA"/>
</dbReference>
<dbReference type="InterPro" id="IPR052701">
    <property type="entry name" value="GAG_Ulvan_Degrading_Sulfatases"/>
</dbReference>
<dbReference type="SUPFAM" id="SSF53649">
    <property type="entry name" value="Alkaline phosphatase-like"/>
    <property type="match status" value="1"/>
</dbReference>
<dbReference type="AlphaFoldDB" id="A0A419F0T1"/>
<evidence type="ECO:0000313" key="3">
    <source>
        <dbReference type="Proteomes" id="UP000285961"/>
    </source>
</evidence>
<name>A0A419F0T1_9BACT</name>
<proteinExistence type="predicted"/>
<evidence type="ECO:0000313" key="2">
    <source>
        <dbReference type="EMBL" id="RJP71367.1"/>
    </source>
</evidence>
<dbReference type="InterPro" id="IPR017850">
    <property type="entry name" value="Alkaline_phosphatase_core_sf"/>
</dbReference>
<organism evidence="2 3">
    <name type="scientific">Candidatus Abyssobacteria bacterium SURF_17</name>
    <dbReference type="NCBI Taxonomy" id="2093361"/>
    <lineage>
        <taxon>Bacteria</taxon>
        <taxon>Pseudomonadati</taxon>
        <taxon>Candidatus Hydrogenedentota</taxon>
        <taxon>Candidatus Abyssobacteria</taxon>
    </lineage>
</organism>
<protein>
    <submittedName>
        <fullName evidence="2">DUF4976 domain-containing protein</fullName>
    </submittedName>
</protein>
<dbReference type="Gene3D" id="3.40.720.10">
    <property type="entry name" value="Alkaline Phosphatase, subunit A"/>
    <property type="match status" value="2"/>
</dbReference>
<feature type="domain" description="Sulfatase N-terminal" evidence="1">
    <location>
        <begin position="36"/>
        <end position="335"/>
    </location>
</feature>